<accession>A0A3L6D8H7</accession>
<keyword evidence="1" id="KW-0812">Transmembrane</keyword>
<keyword evidence="1" id="KW-1133">Transmembrane helix</keyword>
<reference evidence="2 3" key="1">
    <citation type="journal article" date="2018" name="Nat. Genet.">
        <title>Extensive intraspecific gene order and gene structural variations between Mo17 and other maize genomes.</title>
        <authorList>
            <person name="Sun S."/>
            <person name="Zhou Y."/>
            <person name="Chen J."/>
            <person name="Shi J."/>
            <person name="Zhao H."/>
            <person name="Zhao H."/>
            <person name="Song W."/>
            <person name="Zhang M."/>
            <person name="Cui Y."/>
            <person name="Dong X."/>
            <person name="Liu H."/>
            <person name="Ma X."/>
            <person name="Jiao Y."/>
            <person name="Wang B."/>
            <person name="Wei X."/>
            <person name="Stein J.C."/>
            <person name="Glaubitz J.C."/>
            <person name="Lu F."/>
            <person name="Yu G."/>
            <person name="Liang C."/>
            <person name="Fengler K."/>
            <person name="Li B."/>
            <person name="Rafalski A."/>
            <person name="Schnable P.S."/>
            <person name="Ware D.H."/>
            <person name="Buckler E.S."/>
            <person name="Lai J."/>
        </authorList>
    </citation>
    <scope>NUCLEOTIDE SEQUENCE [LARGE SCALE GENOMIC DNA]</scope>
    <source>
        <strain evidence="3">cv. Missouri 17</strain>
        <tissue evidence="2">Seedling</tissue>
    </source>
</reference>
<protein>
    <submittedName>
        <fullName evidence="2">Uncharacterized protein</fullName>
    </submittedName>
</protein>
<proteinExistence type="predicted"/>
<feature type="transmembrane region" description="Helical" evidence="1">
    <location>
        <begin position="13"/>
        <end position="32"/>
    </location>
</feature>
<evidence type="ECO:0000313" key="3">
    <source>
        <dbReference type="Proteomes" id="UP000251960"/>
    </source>
</evidence>
<gene>
    <name evidence="2" type="ORF">Zm00014a_040630</name>
</gene>
<evidence type="ECO:0000256" key="1">
    <source>
        <dbReference type="SAM" id="Phobius"/>
    </source>
</evidence>
<dbReference type="EMBL" id="NCVQ01000010">
    <property type="protein sequence ID" value="PWZ04874.1"/>
    <property type="molecule type" value="Genomic_DNA"/>
</dbReference>
<evidence type="ECO:0000313" key="2">
    <source>
        <dbReference type="EMBL" id="PWZ04874.1"/>
    </source>
</evidence>
<dbReference type="Proteomes" id="UP000251960">
    <property type="component" value="Chromosome 9"/>
</dbReference>
<dbReference type="AlphaFoldDB" id="A0A3L6D8H7"/>
<name>A0A3L6D8H7_MAIZE</name>
<comment type="caution">
    <text evidence="2">The sequence shown here is derived from an EMBL/GenBank/DDBJ whole genome shotgun (WGS) entry which is preliminary data.</text>
</comment>
<keyword evidence="1" id="KW-0472">Membrane</keyword>
<organism evidence="2 3">
    <name type="scientific">Zea mays</name>
    <name type="common">Maize</name>
    <dbReference type="NCBI Taxonomy" id="4577"/>
    <lineage>
        <taxon>Eukaryota</taxon>
        <taxon>Viridiplantae</taxon>
        <taxon>Streptophyta</taxon>
        <taxon>Embryophyta</taxon>
        <taxon>Tracheophyta</taxon>
        <taxon>Spermatophyta</taxon>
        <taxon>Magnoliopsida</taxon>
        <taxon>Liliopsida</taxon>
        <taxon>Poales</taxon>
        <taxon>Poaceae</taxon>
        <taxon>PACMAD clade</taxon>
        <taxon>Panicoideae</taxon>
        <taxon>Andropogonodae</taxon>
        <taxon>Andropogoneae</taxon>
        <taxon>Tripsacinae</taxon>
        <taxon>Zea</taxon>
    </lineage>
</organism>
<sequence length="36" mass="3974">MKIYTGSGSQGEIIPYVLFVTVIVLSAMRSILMELL</sequence>